<feature type="signal peptide" evidence="1">
    <location>
        <begin position="1"/>
        <end position="21"/>
    </location>
</feature>
<dbReference type="RefSeq" id="WP_381518885.1">
    <property type="nucleotide sequence ID" value="NZ_JBHULN010000001.1"/>
</dbReference>
<evidence type="ECO:0000313" key="3">
    <source>
        <dbReference type="Proteomes" id="UP001597469"/>
    </source>
</evidence>
<accession>A0ABW5M0E3</accession>
<evidence type="ECO:0000256" key="1">
    <source>
        <dbReference type="SAM" id="SignalP"/>
    </source>
</evidence>
<comment type="caution">
    <text evidence="2">The sequence shown here is derived from an EMBL/GenBank/DDBJ whole genome shotgun (WGS) entry which is preliminary data.</text>
</comment>
<dbReference type="EMBL" id="JBHULN010000001">
    <property type="protein sequence ID" value="MFD2569593.1"/>
    <property type="molecule type" value="Genomic_DNA"/>
</dbReference>
<feature type="chain" id="PRO_5045576541" description="Spy/CpxP family protein refolding chaperone" evidence="1">
    <location>
        <begin position="22"/>
        <end position="129"/>
    </location>
</feature>
<keyword evidence="1" id="KW-0732">Signal</keyword>
<name>A0ABW5M0E3_9BACT</name>
<reference evidence="3" key="1">
    <citation type="journal article" date="2019" name="Int. J. Syst. Evol. Microbiol.">
        <title>The Global Catalogue of Microorganisms (GCM) 10K type strain sequencing project: providing services to taxonomists for standard genome sequencing and annotation.</title>
        <authorList>
            <consortium name="The Broad Institute Genomics Platform"/>
            <consortium name="The Broad Institute Genome Sequencing Center for Infectious Disease"/>
            <person name="Wu L."/>
            <person name="Ma J."/>
        </authorList>
    </citation>
    <scope>NUCLEOTIDE SEQUENCE [LARGE SCALE GENOMIC DNA]</scope>
    <source>
        <strain evidence="3">KCTC 42805</strain>
    </source>
</reference>
<evidence type="ECO:0000313" key="2">
    <source>
        <dbReference type="EMBL" id="MFD2569593.1"/>
    </source>
</evidence>
<protein>
    <recommendedName>
        <fullName evidence="4">Spy/CpxP family protein refolding chaperone</fullName>
    </recommendedName>
</protein>
<sequence length="129" mass="15139">MKKTIIAAFALLTLTAGSTMAQRVYSAPYNNRPTQYNTPNDEFREELKIERIDAIVGLSRKQERQLHQIEDQYDQQMARVRTTPAGYRQLRAQKQQAMLSVLTRKQRERLFAQQQYNQRGQYGPYGRRG</sequence>
<dbReference type="Proteomes" id="UP001597469">
    <property type="component" value="Unassembled WGS sequence"/>
</dbReference>
<gene>
    <name evidence="2" type="ORF">ACFSUS_03055</name>
</gene>
<keyword evidence="3" id="KW-1185">Reference proteome</keyword>
<organism evidence="2 3">
    <name type="scientific">Spirosoma soli</name>
    <dbReference type="NCBI Taxonomy" id="1770529"/>
    <lineage>
        <taxon>Bacteria</taxon>
        <taxon>Pseudomonadati</taxon>
        <taxon>Bacteroidota</taxon>
        <taxon>Cytophagia</taxon>
        <taxon>Cytophagales</taxon>
        <taxon>Cytophagaceae</taxon>
        <taxon>Spirosoma</taxon>
    </lineage>
</organism>
<evidence type="ECO:0008006" key="4">
    <source>
        <dbReference type="Google" id="ProtNLM"/>
    </source>
</evidence>
<proteinExistence type="predicted"/>